<dbReference type="InterPro" id="IPR004107">
    <property type="entry name" value="Integrase_SAM-like_N"/>
</dbReference>
<accession>A0A3R8QN19</accession>
<evidence type="ECO:0000256" key="4">
    <source>
        <dbReference type="PROSITE-ProRule" id="PRU01248"/>
    </source>
</evidence>
<feature type="domain" description="Tyr recombinase" evidence="5">
    <location>
        <begin position="170"/>
        <end position="367"/>
    </location>
</feature>
<keyword evidence="2 4" id="KW-0238">DNA-binding</keyword>
<dbReference type="InterPro" id="IPR002104">
    <property type="entry name" value="Integrase_catalytic"/>
</dbReference>
<reference evidence="7 8" key="1">
    <citation type="submission" date="2018-07" db="EMBL/GenBank/DDBJ databases">
        <title>Brachybacteriurn paraconglorneratum KCTC 9916.</title>
        <authorList>
            <person name="Li Y."/>
        </authorList>
    </citation>
    <scope>NUCLEOTIDE SEQUENCE [LARGE SCALE GENOMIC DNA]</scope>
    <source>
        <strain evidence="7 8">KCTC 9916</strain>
    </source>
</reference>
<dbReference type="CDD" id="cd01189">
    <property type="entry name" value="INT_ICEBs1_C_like"/>
    <property type="match status" value="1"/>
</dbReference>
<feature type="domain" description="Core-binding (CB)" evidence="6">
    <location>
        <begin position="66"/>
        <end position="149"/>
    </location>
</feature>
<dbReference type="RefSeq" id="WP_126987752.1">
    <property type="nucleotide sequence ID" value="NZ_ML133856.1"/>
</dbReference>
<dbReference type="GeneID" id="78121618"/>
<protein>
    <submittedName>
        <fullName evidence="7">Site-specific integrase</fullName>
    </submittedName>
</protein>
<sequence>MSRSNGEGSVYRRQDGRWTGAAYVLTPEGTRKRKAVYGKTRKEAYDKLTALQEKSRAGIAATPGRLTLKAFLETWMRDVQEARLSPATYQTYEGYIRNHLVPVLGAKRLGQLTAADVRAFLAIKAREGKSPATVKQMHAILRSALQHAMREDLVPRNVAKLVVVPTPPKQDVAPLTPDEARTLLKTAQGTIWEALWTLYVGLGLRRGEALGLRWEDIDLENGYLNVVQSLQRSRGELRLKSPKTDTSRRRVVLPGFCIDALIRHRTSEREKLASLGLSIDQATLAFTSQAGTAIEPRNVNRAFETLLKKAKLRRVKLHDLRHTCASLLLAEGVAPRVVMELLGHSAIAVTMNTYSHVIPALQDESAKRMDALFGVENTKLRETEKTET</sequence>
<dbReference type="AlphaFoldDB" id="A0A3R8QN19"/>
<dbReference type="InterPro" id="IPR050090">
    <property type="entry name" value="Tyrosine_recombinase_XerCD"/>
</dbReference>
<evidence type="ECO:0000313" key="8">
    <source>
        <dbReference type="Proteomes" id="UP000274327"/>
    </source>
</evidence>
<dbReference type="InterPro" id="IPR013762">
    <property type="entry name" value="Integrase-like_cat_sf"/>
</dbReference>
<dbReference type="PANTHER" id="PTHR30349">
    <property type="entry name" value="PHAGE INTEGRASE-RELATED"/>
    <property type="match status" value="1"/>
</dbReference>
<dbReference type="InterPro" id="IPR044068">
    <property type="entry name" value="CB"/>
</dbReference>
<comment type="caution">
    <text evidence="7">The sequence shown here is derived from an EMBL/GenBank/DDBJ whole genome shotgun (WGS) entry which is preliminary data.</text>
</comment>
<evidence type="ECO:0000256" key="3">
    <source>
        <dbReference type="ARBA" id="ARBA00023172"/>
    </source>
</evidence>
<keyword evidence="3" id="KW-0233">DNA recombination</keyword>
<dbReference type="GO" id="GO:0003677">
    <property type="term" value="F:DNA binding"/>
    <property type="evidence" value="ECO:0007669"/>
    <property type="project" value="UniProtKB-UniRule"/>
</dbReference>
<dbReference type="PANTHER" id="PTHR30349:SF91">
    <property type="entry name" value="INTA PROTEIN"/>
    <property type="match status" value="1"/>
</dbReference>
<dbReference type="GO" id="GO:0015074">
    <property type="term" value="P:DNA integration"/>
    <property type="evidence" value="ECO:0007669"/>
    <property type="project" value="UniProtKB-KW"/>
</dbReference>
<organism evidence="7 8">
    <name type="scientific">Brachybacterium paraconglomeratum</name>
    <dbReference type="NCBI Taxonomy" id="173362"/>
    <lineage>
        <taxon>Bacteria</taxon>
        <taxon>Bacillati</taxon>
        <taxon>Actinomycetota</taxon>
        <taxon>Actinomycetes</taxon>
        <taxon>Micrococcales</taxon>
        <taxon>Dermabacteraceae</taxon>
        <taxon>Brachybacterium</taxon>
    </lineage>
</organism>
<proteinExistence type="predicted"/>
<dbReference type="Gene3D" id="1.10.150.130">
    <property type="match status" value="1"/>
</dbReference>
<dbReference type="Pfam" id="PF00589">
    <property type="entry name" value="Phage_integrase"/>
    <property type="match status" value="1"/>
</dbReference>
<evidence type="ECO:0000256" key="2">
    <source>
        <dbReference type="ARBA" id="ARBA00023125"/>
    </source>
</evidence>
<dbReference type="Pfam" id="PF14659">
    <property type="entry name" value="Phage_int_SAM_3"/>
    <property type="match status" value="1"/>
</dbReference>
<evidence type="ECO:0000256" key="1">
    <source>
        <dbReference type="ARBA" id="ARBA00022908"/>
    </source>
</evidence>
<keyword evidence="1" id="KW-0229">DNA integration</keyword>
<dbReference type="EMBL" id="QOCI01000008">
    <property type="protein sequence ID" value="RRR18328.1"/>
    <property type="molecule type" value="Genomic_DNA"/>
</dbReference>
<evidence type="ECO:0000259" key="6">
    <source>
        <dbReference type="PROSITE" id="PS51900"/>
    </source>
</evidence>
<evidence type="ECO:0000259" key="5">
    <source>
        <dbReference type="PROSITE" id="PS51898"/>
    </source>
</evidence>
<dbReference type="InterPro" id="IPR011010">
    <property type="entry name" value="DNA_brk_join_enz"/>
</dbReference>
<gene>
    <name evidence="7" type="ORF">DS079_11350</name>
</gene>
<dbReference type="SUPFAM" id="SSF56349">
    <property type="entry name" value="DNA breaking-rejoining enzymes"/>
    <property type="match status" value="1"/>
</dbReference>
<dbReference type="PROSITE" id="PS51900">
    <property type="entry name" value="CB"/>
    <property type="match status" value="1"/>
</dbReference>
<dbReference type="PROSITE" id="PS51898">
    <property type="entry name" value="TYR_RECOMBINASE"/>
    <property type="match status" value="1"/>
</dbReference>
<evidence type="ECO:0000313" key="7">
    <source>
        <dbReference type="EMBL" id="RRR18328.1"/>
    </source>
</evidence>
<name>A0A3R8QN19_9MICO</name>
<dbReference type="Proteomes" id="UP000274327">
    <property type="component" value="Unassembled WGS sequence"/>
</dbReference>
<dbReference type="Gene3D" id="1.10.443.10">
    <property type="entry name" value="Intergrase catalytic core"/>
    <property type="match status" value="1"/>
</dbReference>
<keyword evidence="8" id="KW-1185">Reference proteome</keyword>
<dbReference type="InterPro" id="IPR010998">
    <property type="entry name" value="Integrase_recombinase_N"/>
</dbReference>
<dbReference type="GO" id="GO:0006310">
    <property type="term" value="P:DNA recombination"/>
    <property type="evidence" value="ECO:0007669"/>
    <property type="project" value="UniProtKB-KW"/>
</dbReference>